<name>A0A1T3VRQ6_9MYCO</name>
<sequence length="62" mass="6464">MRRREPSMTDTDINTHNAVPTIDGDEGATVLGPDNVAIGVQNPGAPSTDSGSLPNLKWSFAA</sequence>
<dbReference type="InterPro" id="IPR014710">
    <property type="entry name" value="RmlC-like_jellyroll"/>
</dbReference>
<feature type="region of interest" description="Disordered" evidence="1">
    <location>
        <begin position="1"/>
        <end position="26"/>
    </location>
</feature>
<dbReference type="EMBL" id="MIJD01000637">
    <property type="protein sequence ID" value="OPE44796.1"/>
    <property type="molecule type" value="Genomic_DNA"/>
</dbReference>
<gene>
    <name evidence="2" type="ORF">BV510_30310</name>
</gene>
<feature type="region of interest" description="Disordered" evidence="1">
    <location>
        <begin position="41"/>
        <end position="62"/>
    </location>
</feature>
<evidence type="ECO:0000313" key="3">
    <source>
        <dbReference type="Proteomes" id="UP000191039"/>
    </source>
</evidence>
<dbReference type="Gene3D" id="2.60.120.10">
    <property type="entry name" value="Jelly Rolls"/>
    <property type="match status" value="1"/>
</dbReference>
<reference evidence="2 3" key="1">
    <citation type="submission" date="2016-09" db="EMBL/GenBank/DDBJ databases">
        <title>genome sequences of unsequenced Mycobacteria.</title>
        <authorList>
            <person name="Greninger A.L."/>
            <person name="Jerome K.R."/>
            <person name="Mcnair B."/>
            <person name="Wallis C."/>
            <person name="Fang F."/>
        </authorList>
    </citation>
    <scope>NUCLEOTIDE SEQUENCE [LARGE SCALE GENOMIC DNA]</scope>
    <source>
        <strain evidence="2 3">BM1</strain>
    </source>
</reference>
<comment type="caution">
    <text evidence="2">The sequence shown here is derived from an EMBL/GenBank/DDBJ whole genome shotgun (WGS) entry which is preliminary data.</text>
</comment>
<evidence type="ECO:0000313" key="2">
    <source>
        <dbReference type="EMBL" id="OPE44796.1"/>
    </source>
</evidence>
<feature type="compositionally biased region" description="Polar residues" evidence="1">
    <location>
        <begin position="8"/>
        <end position="18"/>
    </location>
</feature>
<evidence type="ECO:0000256" key="1">
    <source>
        <dbReference type="SAM" id="MobiDB-lite"/>
    </source>
</evidence>
<dbReference type="AlphaFoldDB" id="A0A1T3VRQ6"/>
<protein>
    <submittedName>
        <fullName evidence="2">Uncharacterized protein</fullName>
    </submittedName>
</protein>
<dbReference type="Proteomes" id="UP000191039">
    <property type="component" value="Unassembled WGS sequence"/>
</dbReference>
<proteinExistence type="predicted"/>
<organism evidence="2 3">
    <name type="scientific">Mycolicibacterium diernhoferi</name>
    <dbReference type="NCBI Taxonomy" id="1801"/>
    <lineage>
        <taxon>Bacteria</taxon>
        <taxon>Bacillati</taxon>
        <taxon>Actinomycetota</taxon>
        <taxon>Actinomycetes</taxon>
        <taxon>Mycobacteriales</taxon>
        <taxon>Mycobacteriaceae</taxon>
        <taxon>Mycolicibacterium</taxon>
    </lineage>
</organism>
<accession>A0A1T3VRQ6</accession>
<feature type="non-terminal residue" evidence="2">
    <location>
        <position position="62"/>
    </location>
</feature>
<feature type="compositionally biased region" description="Polar residues" evidence="1">
    <location>
        <begin position="44"/>
        <end position="53"/>
    </location>
</feature>